<protein>
    <submittedName>
        <fullName evidence="1">Uncharacterized protein</fullName>
    </submittedName>
</protein>
<keyword evidence="2" id="KW-1185">Reference proteome</keyword>
<dbReference type="EMBL" id="JBEWSZ010000005">
    <property type="protein sequence ID" value="MET2831854.1"/>
    <property type="molecule type" value="Genomic_DNA"/>
</dbReference>
<evidence type="ECO:0000313" key="2">
    <source>
        <dbReference type="Proteomes" id="UP001548832"/>
    </source>
</evidence>
<organism evidence="1 2">
    <name type="scientific">Mesorhizobium shangrilense</name>
    <dbReference type="NCBI Taxonomy" id="460060"/>
    <lineage>
        <taxon>Bacteria</taxon>
        <taxon>Pseudomonadati</taxon>
        <taxon>Pseudomonadota</taxon>
        <taxon>Alphaproteobacteria</taxon>
        <taxon>Hyphomicrobiales</taxon>
        <taxon>Phyllobacteriaceae</taxon>
        <taxon>Mesorhizobium</taxon>
    </lineage>
</organism>
<proteinExistence type="predicted"/>
<gene>
    <name evidence="1" type="ORF">ABVQ20_33390</name>
</gene>
<evidence type="ECO:0000313" key="1">
    <source>
        <dbReference type="EMBL" id="MET2831854.1"/>
    </source>
</evidence>
<name>A0ABV2DPH7_9HYPH</name>
<dbReference type="Proteomes" id="UP001548832">
    <property type="component" value="Unassembled WGS sequence"/>
</dbReference>
<sequence>MTKSRGFKKAERRPFSSVLQDIFNWLAIKASAKQTISGMVIVFSKHKGNEAPDKVAAALQLIRDFDPVRYRRVVRDLKRIWVTTIAGAAGRFVNSTSTCEFDERFVLGEYTTTEQVAGAIVHEATHARLHQWGIGYEQELRDRVERVCMRRELAFAAKLPEGESIRRWVEARQERSDYSNAEFSAREIAGARDALLQLDAPAWLADMMVSVMRWRHRRVLGRKDAERASDQPN</sequence>
<comment type="caution">
    <text evidence="1">The sequence shown here is derived from an EMBL/GenBank/DDBJ whole genome shotgun (WGS) entry which is preliminary data.</text>
</comment>
<accession>A0ABV2DPH7</accession>
<reference evidence="1 2" key="1">
    <citation type="submission" date="2024-06" db="EMBL/GenBank/DDBJ databases">
        <authorList>
            <person name="Kim D.-U."/>
        </authorList>
    </citation>
    <scope>NUCLEOTIDE SEQUENCE [LARGE SCALE GENOMIC DNA]</scope>
    <source>
        <strain evidence="1 2">KACC15460</strain>
    </source>
</reference>
<dbReference type="RefSeq" id="WP_354464084.1">
    <property type="nucleotide sequence ID" value="NZ_JBEWSZ010000005.1"/>
</dbReference>